<sequence>MREKRRGLEVQFLDSIDSEISPEELNKQLHNAFSSDDASTQDFIDSVFKPSENSKYDINLRELSHDKFNRDEFSIWKRDPKPIKDMRPARRGKKAGPPQRAYWLKNMWIRIFARFNPQNKKIDGWQHAARK</sequence>
<evidence type="ECO:0000313" key="2">
    <source>
        <dbReference type="Proteomes" id="UP001528672"/>
    </source>
</evidence>
<gene>
    <name evidence="1" type="ORF">PSQ39_01455</name>
</gene>
<protein>
    <submittedName>
        <fullName evidence="1">Uncharacterized protein</fullName>
    </submittedName>
</protein>
<keyword evidence="2" id="KW-1185">Reference proteome</keyword>
<name>A0ABT5M9N1_9BURK</name>
<proteinExistence type="predicted"/>
<evidence type="ECO:0000313" key="1">
    <source>
        <dbReference type="EMBL" id="MDD0813288.1"/>
    </source>
</evidence>
<dbReference type="RefSeq" id="WP_273924815.1">
    <property type="nucleotide sequence ID" value="NZ_JAQSIO010000001.1"/>
</dbReference>
<comment type="caution">
    <text evidence="1">The sequence shown here is derived from an EMBL/GenBank/DDBJ whole genome shotgun (WGS) entry which is preliminary data.</text>
</comment>
<dbReference type="EMBL" id="JAQSIO010000001">
    <property type="protein sequence ID" value="MDD0813288.1"/>
    <property type="molecule type" value="Genomic_DNA"/>
</dbReference>
<reference evidence="1 2" key="1">
    <citation type="submission" date="2023-02" db="EMBL/GenBank/DDBJ databases">
        <title>Bacterial whole genome sequence for Curvibacter sp. HBC28.</title>
        <authorList>
            <person name="Le V."/>
            <person name="Ko S.-R."/>
            <person name="Ahn C.-Y."/>
            <person name="Oh H.-M."/>
        </authorList>
    </citation>
    <scope>NUCLEOTIDE SEQUENCE [LARGE SCALE GENOMIC DNA]</scope>
    <source>
        <strain evidence="1 2">HBC28</strain>
    </source>
</reference>
<organism evidence="1 2">
    <name type="scientific">Curvibacter microcysteis</name>
    <dbReference type="NCBI Taxonomy" id="3026419"/>
    <lineage>
        <taxon>Bacteria</taxon>
        <taxon>Pseudomonadati</taxon>
        <taxon>Pseudomonadota</taxon>
        <taxon>Betaproteobacteria</taxon>
        <taxon>Burkholderiales</taxon>
        <taxon>Comamonadaceae</taxon>
        <taxon>Curvibacter</taxon>
    </lineage>
</organism>
<dbReference type="Proteomes" id="UP001528672">
    <property type="component" value="Unassembled WGS sequence"/>
</dbReference>
<accession>A0ABT5M9N1</accession>